<feature type="transmembrane region" description="Helical" evidence="8">
    <location>
        <begin position="664"/>
        <end position="683"/>
    </location>
</feature>
<dbReference type="InterPro" id="IPR036412">
    <property type="entry name" value="HAD-like_sf"/>
</dbReference>
<dbReference type="Gene3D" id="3.40.1110.10">
    <property type="entry name" value="Calcium-transporting ATPase, cytoplasmic domain N"/>
    <property type="match status" value="1"/>
</dbReference>
<evidence type="ECO:0000256" key="3">
    <source>
        <dbReference type="ARBA" id="ARBA00022741"/>
    </source>
</evidence>
<dbReference type="InterPro" id="IPR023299">
    <property type="entry name" value="ATPase_P-typ_cyto_dom_N"/>
</dbReference>
<proteinExistence type="predicted"/>
<dbReference type="InterPro" id="IPR008250">
    <property type="entry name" value="ATPase_P-typ_transduc_dom_A_sf"/>
</dbReference>
<feature type="transmembrane region" description="Helical" evidence="8">
    <location>
        <begin position="633"/>
        <end position="658"/>
    </location>
</feature>
<keyword evidence="3" id="KW-0547">Nucleotide-binding</keyword>
<feature type="transmembrane region" description="Helical" evidence="8">
    <location>
        <begin position="242"/>
        <end position="259"/>
    </location>
</feature>
<feature type="transmembrane region" description="Helical" evidence="8">
    <location>
        <begin position="729"/>
        <end position="750"/>
    </location>
</feature>
<dbReference type="InterPro" id="IPR006068">
    <property type="entry name" value="ATPase_P-typ_cation-transptr_C"/>
</dbReference>
<dbReference type="SUPFAM" id="SSF81653">
    <property type="entry name" value="Calcium ATPase, transduction domain A"/>
    <property type="match status" value="1"/>
</dbReference>
<dbReference type="NCBIfam" id="TIGR01494">
    <property type="entry name" value="ATPase_P-type"/>
    <property type="match status" value="3"/>
</dbReference>
<dbReference type="InterPro" id="IPR059000">
    <property type="entry name" value="ATPase_P-type_domA"/>
</dbReference>
<keyword evidence="7 8" id="KW-0472">Membrane</keyword>
<dbReference type="InterPro" id="IPR023214">
    <property type="entry name" value="HAD_sf"/>
</dbReference>
<reference evidence="10" key="1">
    <citation type="journal article" date="2020" name="mSystems">
        <title>Genome- and Community-Level Interaction Insights into Carbon Utilization and Element Cycling Functions of Hydrothermarchaeota in Hydrothermal Sediment.</title>
        <authorList>
            <person name="Zhou Z."/>
            <person name="Liu Y."/>
            <person name="Xu W."/>
            <person name="Pan J."/>
            <person name="Luo Z.H."/>
            <person name="Li M."/>
        </authorList>
    </citation>
    <scope>NUCLEOTIDE SEQUENCE [LARGE SCALE GENOMIC DNA]</scope>
    <source>
        <strain evidence="10">SpSt-26</strain>
    </source>
</reference>
<gene>
    <name evidence="10" type="ORF">ENP88_02005</name>
</gene>
<dbReference type="Pfam" id="PF00690">
    <property type="entry name" value="Cation_ATPase_N"/>
    <property type="match status" value="1"/>
</dbReference>
<comment type="caution">
    <text evidence="10">The sequence shown here is derived from an EMBL/GenBank/DDBJ whole genome shotgun (WGS) entry which is preliminary data.</text>
</comment>
<dbReference type="InterPro" id="IPR018303">
    <property type="entry name" value="ATPase_P-typ_P_site"/>
</dbReference>
<dbReference type="PRINTS" id="PR00119">
    <property type="entry name" value="CATATPASE"/>
</dbReference>
<feature type="transmembrane region" description="Helical" evidence="8">
    <location>
        <begin position="790"/>
        <end position="809"/>
    </location>
</feature>
<dbReference type="SFLD" id="SFLDF00027">
    <property type="entry name" value="p-type_atpase"/>
    <property type="match status" value="1"/>
</dbReference>
<dbReference type="InterPro" id="IPR001757">
    <property type="entry name" value="P_typ_ATPase"/>
</dbReference>
<dbReference type="GO" id="GO:0016020">
    <property type="term" value="C:membrane"/>
    <property type="evidence" value="ECO:0007669"/>
    <property type="project" value="UniProtKB-SubCell"/>
</dbReference>
<dbReference type="SUPFAM" id="SSF56784">
    <property type="entry name" value="HAD-like"/>
    <property type="match status" value="1"/>
</dbReference>
<keyword evidence="5" id="KW-1278">Translocase</keyword>
<protein>
    <submittedName>
        <fullName evidence="10">HAD family hydrolase</fullName>
    </submittedName>
</protein>
<dbReference type="SFLD" id="SFLDG00002">
    <property type="entry name" value="C1.7:_P-type_atpase_like"/>
    <property type="match status" value="1"/>
</dbReference>
<evidence type="ECO:0000259" key="9">
    <source>
        <dbReference type="SMART" id="SM00831"/>
    </source>
</evidence>
<dbReference type="SFLD" id="SFLDS00003">
    <property type="entry name" value="Haloacid_Dehalogenase"/>
    <property type="match status" value="1"/>
</dbReference>
<feature type="transmembrane region" description="Helical" evidence="8">
    <location>
        <begin position="704"/>
        <end position="723"/>
    </location>
</feature>
<dbReference type="SUPFAM" id="SSF81665">
    <property type="entry name" value="Calcium ATPase, transmembrane domain M"/>
    <property type="match status" value="1"/>
</dbReference>
<evidence type="ECO:0000256" key="6">
    <source>
        <dbReference type="ARBA" id="ARBA00022989"/>
    </source>
</evidence>
<evidence type="ECO:0000313" key="10">
    <source>
        <dbReference type="EMBL" id="HEH34931.1"/>
    </source>
</evidence>
<dbReference type="PROSITE" id="PS00154">
    <property type="entry name" value="ATPASE_E1_E2"/>
    <property type="match status" value="1"/>
</dbReference>
<dbReference type="PANTHER" id="PTHR42861">
    <property type="entry name" value="CALCIUM-TRANSPORTING ATPASE"/>
    <property type="match status" value="1"/>
</dbReference>
<comment type="subcellular location">
    <subcellularLocation>
        <location evidence="1">Membrane</location>
        <topology evidence="1">Multi-pass membrane protein</topology>
    </subcellularLocation>
</comment>
<organism evidence="10">
    <name type="scientific">Archaeoglobus fulgidus</name>
    <dbReference type="NCBI Taxonomy" id="2234"/>
    <lineage>
        <taxon>Archaea</taxon>
        <taxon>Methanobacteriati</taxon>
        <taxon>Methanobacteriota</taxon>
        <taxon>Archaeoglobi</taxon>
        <taxon>Archaeoglobales</taxon>
        <taxon>Archaeoglobaceae</taxon>
        <taxon>Archaeoglobus</taxon>
    </lineage>
</organism>
<dbReference type="Pfam" id="PF00689">
    <property type="entry name" value="Cation_ATPase_C"/>
    <property type="match status" value="1"/>
</dbReference>
<dbReference type="InterPro" id="IPR044492">
    <property type="entry name" value="P_typ_ATPase_HD_dom"/>
</dbReference>
<accession>A0A7J2TIP4</accession>
<dbReference type="PRINTS" id="PR00120">
    <property type="entry name" value="HATPASE"/>
</dbReference>
<dbReference type="AlphaFoldDB" id="A0A7J2TIP4"/>
<dbReference type="Pfam" id="PF00702">
    <property type="entry name" value="Hydrolase"/>
    <property type="match status" value="1"/>
</dbReference>
<feature type="transmembrane region" description="Helical" evidence="8">
    <location>
        <begin position="762"/>
        <end position="784"/>
    </location>
</feature>
<dbReference type="InterPro" id="IPR004014">
    <property type="entry name" value="ATPase_P-typ_cation-transptr_N"/>
</dbReference>
<dbReference type="Gene3D" id="3.40.50.1000">
    <property type="entry name" value="HAD superfamily/HAD-like"/>
    <property type="match status" value="1"/>
</dbReference>
<evidence type="ECO:0000256" key="1">
    <source>
        <dbReference type="ARBA" id="ARBA00004141"/>
    </source>
</evidence>
<feature type="transmembrane region" description="Helical" evidence="8">
    <location>
        <begin position="54"/>
        <end position="72"/>
    </location>
</feature>
<evidence type="ECO:0000256" key="7">
    <source>
        <dbReference type="ARBA" id="ARBA00023136"/>
    </source>
</evidence>
<dbReference type="Gene3D" id="1.20.1110.10">
    <property type="entry name" value="Calcium-transporting ATPase, transmembrane domain"/>
    <property type="match status" value="1"/>
</dbReference>
<dbReference type="SMART" id="SM00831">
    <property type="entry name" value="Cation_ATPase_N"/>
    <property type="match status" value="1"/>
</dbReference>
<evidence type="ECO:0000256" key="5">
    <source>
        <dbReference type="ARBA" id="ARBA00022967"/>
    </source>
</evidence>
<dbReference type="GO" id="GO:0016887">
    <property type="term" value="F:ATP hydrolysis activity"/>
    <property type="evidence" value="ECO:0007669"/>
    <property type="project" value="InterPro"/>
</dbReference>
<evidence type="ECO:0000256" key="4">
    <source>
        <dbReference type="ARBA" id="ARBA00022840"/>
    </source>
</evidence>
<evidence type="ECO:0000256" key="2">
    <source>
        <dbReference type="ARBA" id="ARBA00022692"/>
    </source>
</evidence>
<feature type="domain" description="Cation-transporting P-type ATPase N-terminal" evidence="9">
    <location>
        <begin position="2"/>
        <end position="74"/>
    </location>
</feature>
<keyword evidence="4" id="KW-0067">ATP-binding</keyword>
<keyword evidence="2 8" id="KW-0812">Transmembrane</keyword>
<feature type="transmembrane region" description="Helical" evidence="8">
    <location>
        <begin position="78"/>
        <end position="97"/>
    </location>
</feature>
<dbReference type="InterPro" id="IPR023298">
    <property type="entry name" value="ATPase_P-typ_TM_dom_sf"/>
</dbReference>
<name>A0A7J2TIP4_ARCFL</name>
<dbReference type="EMBL" id="DSLA01000034">
    <property type="protein sequence ID" value="HEH34931.1"/>
    <property type="molecule type" value="Genomic_DNA"/>
</dbReference>
<dbReference type="Gene3D" id="2.70.150.10">
    <property type="entry name" value="Calcium-transporting ATPase, cytoplasmic transduction domain A"/>
    <property type="match status" value="1"/>
</dbReference>
<feature type="transmembrane region" description="Helical" evidence="8">
    <location>
        <begin position="265"/>
        <end position="293"/>
    </location>
</feature>
<sequence length="819" mass="90673">MKWWAIEAGEVLKILETTPQGLKDDERKRRIERFGLNEVKGREKSPMQILIKQVLNPLILILVISMITFLYLDHLSEAVIVLIIVVVSILVGFLQEWKAENIMRELKRLLMPKSLVLIDGKVKEIDSRFIVPGDVILIEAGMKIPADARLIEAKELSVDESILTGESFPVEKRVEKIEENTPLPERTCMIYAGTLATTGWGKAVVVATGNNTELGKISKSLEEIRVTKSPLVIKLERFAKQLSIGIALISVFIFLVGIFRGYDAIYVLTATLSFAVAVIPEILPATVTLALAFGVREMAKANALVKSLPAVESLGSVDTICTDKTGTLTQNSMKVVKLVSRDGEEVDAEDDEKLSKVKDLILAGYICNRAVCESGTCRGDPMEVALLQIALKTGFIAEFELVDEIPFDSKRKFMAVSAKLGDDYLIVVKGAPEALEKILNIKMDVEKYAEQGMRILAFAWKKVKKFEGFSFDGLEFLGFQCLIDPLREDVRDSVEKCKSAGIEIYMITGDHPSTSKTIANWAGIEGEVISGKELAETDIEEAVKKYRIFARITPEQKLEIVSALQKNGKIVAVTGDGVNDGPALKKAEIGVAIGSGSEVAKEASDIVILDDSFSTIVKAIELGRDVFRKIQRIISWTLPTNGGQGLVVMFAFLLGIQMPMMPVHILWINTITAGLLGMMIVFEKREEGLLRLKPTRGEIMNFRIFLRIIYISILSLLIAYYLYFTTGKMSSAVNGIIAVGAWYLLTPYVDKSFFEVGFRNRFALLGIILVFAIQFTITSLGIMNLEPMSLYEWALTILAASSVFAAVEIEKRIKLKSRA</sequence>
<keyword evidence="6 8" id="KW-1133">Transmembrane helix</keyword>
<dbReference type="GO" id="GO:0005524">
    <property type="term" value="F:ATP binding"/>
    <property type="evidence" value="ECO:0007669"/>
    <property type="project" value="UniProtKB-KW"/>
</dbReference>
<keyword evidence="10" id="KW-0378">Hydrolase</keyword>
<evidence type="ECO:0000256" key="8">
    <source>
        <dbReference type="SAM" id="Phobius"/>
    </source>
</evidence>
<dbReference type="Pfam" id="PF00122">
    <property type="entry name" value="E1-E2_ATPase"/>
    <property type="match status" value="1"/>
</dbReference>